<comment type="caution">
    <text evidence="1">The sequence shown here is derived from an EMBL/GenBank/DDBJ whole genome shotgun (WGS) entry which is preliminary data.</text>
</comment>
<evidence type="ECO:0000313" key="1">
    <source>
        <dbReference type="EMBL" id="KAJ4474672.1"/>
    </source>
</evidence>
<reference evidence="1" key="1">
    <citation type="submission" date="2022-08" db="EMBL/GenBank/DDBJ databases">
        <authorList>
            <consortium name="DOE Joint Genome Institute"/>
            <person name="Min B."/>
            <person name="Riley R."/>
            <person name="Sierra-Patev S."/>
            <person name="Naranjo-Ortiz M."/>
            <person name="Looney B."/>
            <person name="Konkel Z."/>
            <person name="Slot J.C."/>
            <person name="Sakamoto Y."/>
            <person name="Steenwyk J.L."/>
            <person name="Rokas A."/>
            <person name="Carro J."/>
            <person name="Camarero S."/>
            <person name="Ferreira P."/>
            <person name="Molpeceres G."/>
            <person name="Ruiz-Duenas F.J."/>
            <person name="Serrano A."/>
            <person name="Henrissat B."/>
            <person name="Drula E."/>
            <person name="Hughes K.W."/>
            <person name="Mata J.L."/>
            <person name="Ishikawa N.K."/>
            <person name="Vargas-Isla R."/>
            <person name="Ushijima S."/>
            <person name="Smith C.A."/>
            <person name="Ahrendt S."/>
            <person name="Andreopoulos W."/>
            <person name="He G."/>
            <person name="Labutti K."/>
            <person name="Lipzen A."/>
            <person name="Ng V."/>
            <person name="Sandor L."/>
            <person name="Barry K."/>
            <person name="Martinez A.T."/>
            <person name="Xiao Y."/>
            <person name="Gibbons J.G."/>
            <person name="Terashima K."/>
            <person name="Hibbett D.S."/>
            <person name="Grigoriev I.V."/>
        </authorList>
    </citation>
    <scope>NUCLEOTIDE SEQUENCE</scope>
    <source>
        <strain evidence="1">Sp2 HRB7682 ss15</strain>
    </source>
</reference>
<dbReference type="EMBL" id="JANVFS010000023">
    <property type="protein sequence ID" value="KAJ4474672.1"/>
    <property type="molecule type" value="Genomic_DNA"/>
</dbReference>
<evidence type="ECO:0000313" key="2">
    <source>
        <dbReference type="Proteomes" id="UP001150238"/>
    </source>
</evidence>
<sequence length="76" mass="8342">QYAASKANFTEPDLVTGGSWKKSPVTTICIEKLVRTCMPPKGRGLFLMIEPTSASLSNRSPSTMETVGMICYLRNE</sequence>
<gene>
    <name evidence="1" type="ORF">C8J55DRAFT_432924</name>
</gene>
<feature type="non-terminal residue" evidence="1">
    <location>
        <position position="1"/>
    </location>
</feature>
<protein>
    <submittedName>
        <fullName evidence="1">Uncharacterized protein</fullName>
    </submittedName>
</protein>
<accession>A0A9W9A6F5</accession>
<dbReference type="AlphaFoldDB" id="A0A9W9A6F5"/>
<reference evidence="1" key="2">
    <citation type="journal article" date="2023" name="Proc. Natl. Acad. Sci. U.S.A.">
        <title>A global phylogenomic analysis of the shiitake genus Lentinula.</title>
        <authorList>
            <person name="Sierra-Patev S."/>
            <person name="Min B."/>
            <person name="Naranjo-Ortiz M."/>
            <person name="Looney B."/>
            <person name="Konkel Z."/>
            <person name="Slot J.C."/>
            <person name="Sakamoto Y."/>
            <person name="Steenwyk J.L."/>
            <person name="Rokas A."/>
            <person name="Carro J."/>
            <person name="Camarero S."/>
            <person name="Ferreira P."/>
            <person name="Molpeceres G."/>
            <person name="Ruiz-Duenas F.J."/>
            <person name="Serrano A."/>
            <person name="Henrissat B."/>
            <person name="Drula E."/>
            <person name="Hughes K.W."/>
            <person name="Mata J.L."/>
            <person name="Ishikawa N.K."/>
            <person name="Vargas-Isla R."/>
            <person name="Ushijima S."/>
            <person name="Smith C.A."/>
            <person name="Donoghue J."/>
            <person name="Ahrendt S."/>
            <person name="Andreopoulos W."/>
            <person name="He G."/>
            <person name="LaButti K."/>
            <person name="Lipzen A."/>
            <person name="Ng V."/>
            <person name="Riley R."/>
            <person name="Sandor L."/>
            <person name="Barry K."/>
            <person name="Martinez A.T."/>
            <person name="Xiao Y."/>
            <person name="Gibbons J.G."/>
            <person name="Terashima K."/>
            <person name="Grigoriev I.V."/>
            <person name="Hibbett D."/>
        </authorList>
    </citation>
    <scope>NUCLEOTIDE SEQUENCE</scope>
    <source>
        <strain evidence="1">Sp2 HRB7682 ss15</strain>
    </source>
</reference>
<dbReference type="Proteomes" id="UP001150238">
    <property type="component" value="Unassembled WGS sequence"/>
</dbReference>
<proteinExistence type="predicted"/>
<organism evidence="1 2">
    <name type="scientific">Lentinula lateritia</name>
    <dbReference type="NCBI Taxonomy" id="40482"/>
    <lineage>
        <taxon>Eukaryota</taxon>
        <taxon>Fungi</taxon>
        <taxon>Dikarya</taxon>
        <taxon>Basidiomycota</taxon>
        <taxon>Agaricomycotina</taxon>
        <taxon>Agaricomycetes</taxon>
        <taxon>Agaricomycetidae</taxon>
        <taxon>Agaricales</taxon>
        <taxon>Marasmiineae</taxon>
        <taxon>Omphalotaceae</taxon>
        <taxon>Lentinula</taxon>
    </lineage>
</organism>
<name>A0A9W9A6F5_9AGAR</name>